<evidence type="ECO:0000313" key="2">
    <source>
        <dbReference type="EMBL" id="SQA96730.1"/>
    </source>
</evidence>
<evidence type="ECO:0008006" key="6">
    <source>
        <dbReference type="Google" id="ProtNLM"/>
    </source>
</evidence>
<protein>
    <recommendedName>
        <fullName evidence="6">DUF2635 domain-containing protein</fullName>
    </recommendedName>
</protein>
<organism evidence="3 5">
    <name type="scientific">Cedecea neteri</name>
    <dbReference type="NCBI Taxonomy" id="158822"/>
    <lineage>
        <taxon>Bacteria</taxon>
        <taxon>Pseudomonadati</taxon>
        <taxon>Pseudomonadota</taxon>
        <taxon>Gammaproteobacteria</taxon>
        <taxon>Enterobacterales</taxon>
        <taxon>Enterobacteriaceae</taxon>
        <taxon>Cedecea</taxon>
    </lineage>
</organism>
<feature type="region of interest" description="Disordered" evidence="1">
    <location>
        <begin position="45"/>
        <end position="97"/>
    </location>
</feature>
<evidence type="ECO:0000256" key="1">
    <source>
        <dbReference type="SAM" id="MobiDB-lite"/>
    </source>
</evidence>
<name>A0A2X3J952_9ENTR</name>
<proteinExistence type="predicted"/>
<dbReference type="EMBL" id="UAVU01000009">
    <property type="protein sequence ID" value="SQC92521.1"/>
    <property type="molecule type" value="Genomic_DNA"/>
</dbReference>
<evidence type="ECO:0000313" key="5">
    <source>
        <dbReference type="Proteomes" id="UP000251197"/>
    </source>
</evidence>
<dbReference type="Proteomes" id="UP000251197">
    <property type="component" value="Unassembled WGS sequence"/>
</dbReference>
<dbReference type="AlphaFoldDB" id="A0A2X3J952"/>
<dbReference type="EMBL" id="UAVU01000010">
    <property type="protein sequence ID" value="SQC93412.1"/>
    <property type="molecule type" value="Genomic_DNA"/>
</dbReference>
<evidence type="ECO:0000313" key="4">
    <source>
        <dbReference type="EMBL" id="SQC93412.1"/>
    </source>
</evidence>
<evidence type="ECO:0000313" key="3">
    <source>
        <dbReference type="EMBL" id="SQC92521.1"/>
    </source>
</evidence>
<dbReference type="RefSeq" id="WP_061279004.1">
    <property type="nucleotide sequence ID" value="NZ_CP023525.1"/>
</dbReference>
<accession>A0A2X3J952</accession>
<feature type="compositionally biased region" description="Polar residues" evidence="1">
    <location>
        <begin position="88"/>
        <end position="97"/>
    </location>
</feature>
<dbReference type="PROSITE" id="PS00387">
    <property type="entry name" value="PPASE"/>
    <property type="match status" value="1"/>
</dbReference>
<sequence length="97" mass="10222">MMVIARPGLKVPLEDDARRYITDGDPVDVVDGSVYYLRRLHEGDLVPAPAPAPSGTAPEPAVPAEKNTTPSLPARKAAVGTETGADTLATNNDKQED</sequence>
<gene>
    <name evidence="2" type="ORF">NCTC12120_00490</name>
    <name evidence="3" type="ORF">NCTC12120_05718</name>
    <name evidence="4" type="ORF">NCTC12120_06526</name>
</gene>
<dbReference type="EMBL" id="UAVU01000003">
    <property type="protein sequence ID" value="SQA96730.1"/>
    <property type="molecule type" value="Genomic_DNA"/>
</dbReference>
<reference evidence="3 5" key="1">
    <citation type="submission" date="2018-06" db="EMBL/GenBank/DDBJ databases">
        <authorList>
            <consortium name="Pathogen Informatics"/>
            <person name="Doyle S."/>
        </authorList>
    </citation>
    <scope>NUCLEOTIDE SEQUENCE [LARGE SCALE GENOMIC DNA]</scope>
    <source>
        <strain evidence="3 5">NCTC12120</strain>
    </source>
</reference>